<evidence type="ECO:0000256" key="2">
    <source>
        <dbReference type="ARBA" id="ARBA00010617"/>
    </source>
</evidence>
<dbReference type="InterPro" id="IPR002397">
    <property type="entry name" value="Cyt_P450_B"/>
</dbReference>
<evidence type="ECO:0000256" key="5">
    <source>
        <dbReference type="ARBA" id="ARBA00023002"/>
    </source>
</evidence>
<proteinExistence type="inferred from homology"/>
<evidence type="ECO:0000313" key="9">
    <source>
        <dbReference type="EMBL" id="QQD17840.1"/>
    </source>
</evidence>
<gene>
    <name evidence="9" type="ORF">I6N98_16085</name>
</gene>
<evidence type="ECO:0000256" key="6">
    <source>
        <dbReference type="ARBA" id="ARBA00023004"/>
    </source>
</evidence>
<comment type="similarity">
    <text evidence="2 8">Belongs to the cytochrome P450 family.</text>
</comment>
<evidence type="ECO:0000256" key="4">
    <source>
        <dbReference type="ARBA" id="ARBA00022723"/>
    </source>
</evidence>
<dbReference type="Gene3D" id="1.10.630.10">
    <property type="entry name" value="Cytochrome P450"/>
    <property type="match status" value="1"/>
</dbReference>
<dbReference type="InterPro" id="IPR001128">
    <property type="entry name" value="Cyt_P450"/>
</dbReference>
<evidence type="ECO:0000256" key="7">
    <source>
        <dbReference type="ARBA" id="ARBA00023033"/>
    </source>
</evidence>
<dbReference type="Pfam" id="PF00067">
    <property type="entry name" value="p450"/>
    <property type="match status" value="1"/>
</dbReference>
<dbReference type="Proteomes" id="UP000596063">
    <property type="component" value="Chromosome"/>
</dbReference>
<dbReference type="PROSITE" id="PS00086">
    <property type="entry name" value="CYTOCHROME_P450"/>
    <property type="match status" value="1"/>
</dbReference>
<reference evidence="9 10" key="1">
    <citation type="submission" date="2020-12" db="EMBL/GenBank/DDBJ databases">
        <authorList>
            <person name="Shan Y."/>
        </authorList>
    </citation>
    <scope>NUCLEOTIDE SEQUENCE [LARGE SCALE GENOMIC DNA]</scope>
    <source>
        <strain evidence="10">csc3.9</strain>
    </source>
</reference>
<dbReference type="PANTHER" id="PTHR46696:SF1">
    <property type="entry name" value="CYTOCHROME P450 YJIB-RELATED"/>
    <property type="match status" value="1"/>
</dbReference>
<dbReference type="PANTHER" id="PTHR46696">
    <property type="entry name" value="P450, PUTATIVE (EUROFUNG)-RELATED"/>
    <property type="match status" value="1"/>
</dbReference>
<evidence type="ECO:0000256" key="3">
    <source>
        <dbReference type="ARBA" id="ARBA00022617"/>
    </source>
</evidence>
<keyword evidence="6 8" id="KW-0408">Iron</keyword>
<evidence type="ECO:0000256" key="8">
    <source>
        <dbReference type="RuleBase" id="RU000461"/>
    </source>
</evidence>
<dbReference type="GO" id="GO:0020037">
    <property type="term" value="F:heme binding"/>
    <property type="evidence" value="ECO:0007669"/>
    <property type="project" value="InterPro"/>
</dbReference>
<dbReference type="AlphaFoldDB" id="A0A7T4UR02"/>
<accession>A0A7T4UR02</accession>
<protein>
    <submittedName>
        <fullName evidence="9">Cytochrome P450</fullName>
    </submittedName>
</protein>
<dbReference type="SUPFAM" id="SSF48264">
    <property type="entry name" value="Cytochrome P450"/>
    <property type="match status" value="1"/>
</dbReference>
<dbReference type="KEGG" id="snan:I6N98_16085"/>
<dbReference type="GO" id="GO:0005506">
    <property type="term" value="F:iron ion binding"/>
    <property type="evidence" value="ECO:0007669"/>
    <property type="project" value="InterPro"/>
</dbReference>
<dbReference type="InterPro" id="IPR036396">
    <property type="entry name" value="Cyt_P450_sf"/>
</dbReference>
<evidence type="ECO:0000313" key="10">
    <source>
        <dbReference type="Proteomes" id="UP000596063"/>
    </source>
</evidence>
<dbReference type="GO" id="GO:0016705">
    <property type="term" value="F:oxidoreductase activity, acting on paired donors, with incorporation or reduction of molecular oxygen"/>
    <property type="evidence" value="ECO:0007669"/>
    <property type="project" value="InterPro"/>
</dbReference>
<evidence type="ECO:0000256" key="1">
    <source>
        <dbReference type="ARBA" id="ARBA00001971"/>
    </source>
</evidence>
<keyword evidence="5 8" id="KW-0560">Oxidoreductase</keyword>
<name>A0A7T4UR02_9GAMM</name>
<keyword evidence="4 8" id="KW-0479">Metal-binding</keyword>
<dbReference type="InterPro" id="IPR017972">
    <property type="entry name" value="Cyt_P450_CS"/>
</dbReference>
<dbReference type="PRINTS" id="PR00385">
    <property type="entry name" value="P450"/>
</dbReference>
<dbReference type="GO" id="GO:0004497">
    <property type="term" value="F:monooxygenase activity"/>
    <property type="evidence" value="ECO:0007669"/>
    <property type="project" value="UniProtKB-KW"/>
</dbReference>
<dbReference type="EMBL" id="CP066167">
    <property type="protein sequence ID" value="QQD17840.1"/>
    <property type="molecule type" value="Genomic_DNA"/>
</dbReference>
<organism evidence="9 10">
    <name type="scientific">Spongiibacter nanhainus</name>
    <dbReference type="NCBI Taxonomy" id="2794344"/>
    <lineage>
        <taxon>Bacteria</taxon>
        <taxon>Pseudomonadati</taxon>
        <taxon>Pseudomonadota</taxon>
        <taxon>Gammaproteobacteria</taxon>
        <taxon>Cellvibrionales</taxon>
        <taxon>Spongiibacteraceae</taxon>
        <taxon>Spongiibacter</taxon>
    </lineage>
</organism>
<dbReference type="RefSeq" id="WP_198569339.1">
    <property type="nucleotide sequence ID" value="NZ_CP066167.1"/>
</dbReference>
<keyword evidence="7 8" id="KW-0503">Monooxygenase</keyword>
<dbReference type="FunFam" id="1.10.630.10:FF:000018">
    <property type="entry name" value="Cytochrome P450 monooxygenase"/>
    <property type="match status" value="1"/>
</dbReference>
<comment type="cofactor">
    <cofactor evidence="1">
        <name>heme</name>
        <dbReference type="ChEBI" id="CHEBI:30413"/>
    </cofactor>
</comment>
<keyword evidence="3 8" id="KW-0349">Heme</keyword>
<sequence length="413" mass="46460">MTGTNTDLLTDSFAYTRPDEVHALLDSLRQEAPVCYVNPEGIRPYWAVTRYEDIKYIESHPELFSAEPRAVIILEELEKVNLERFGDIQGVKTLVHMDGDQHTKLRRITRDWFMPANIKRMRDHVESIAAGFIEAMEGKNGECDFAADIAFWYPLRVVLQLIGVPEQDEQHILTLTQHLFAPEGYVTDEQDVTAIYLGAVQGMADYFTQLAEARRADPKDDIASVLANAEVDGEALDPFTLTSYFVLLATAGHDTTSASIAGGLLALLQHPEQLQLLRDEPERLNAAADEMIRWVTPVKHFARTVLEDTELGGQKIPKGDTVMMLFDSANRDESAIANAREFDITRPASRHLAFGHGRHNCLGSHLARMEIETFYRLLLPRLESIELAGEPQFIPSHFVSGLQSLPIRYLFKG</sequence>
<dbReference type="PRINTS" id="PR00359">
    <property type="entry name" value="BP450"/>
</dbReference>
<dbReference type="CDD" id="cd11033">
    <property type="entry name" value="CYP142-like"/>
    <property type="match status" value="1"/>
</dbReference>
<keyword evidence="10" id="KW-1185">Reference proteome</keyword>